<evidence type="ECO:0000313" key="2">
    <source>
        <dbReference type="Proteomes" id="UP000828941"/>
    </source>
</evidence>
<dbReference type="Proteomes" id="UP000828941">
    <property type="component" value="Chromosome 6"/>
</dbReference>
<accession>A0ACB9NIB4</accession>
<protein>
    <submittedName>
        <fullName evidence="1">Uncharacterized protein</fullName>
    </submittedName>
</protein>
<reference evidence="1 2" key="1">
    <citation type="journal article" date="2022" name="DNA Res.">
        <title>Chromosomal-level genome assembly of the orchid tree Bauhinia variegata (Leguminosae; Cercidoideae) supports the allotetraploid origin hypothesis of Bauhinia.</title>
        <authorList>
            <person name="Zhong Y."/>
            <person name="Chen Y."/>
            <person name="Zheng D."/>
            <person name="Pang J."/>
            <person name="Liu Y."/>
            <person name="Luo S."/>
            <person name="Meng S."/>
            <person name="Qian L."/>
            <person name="Wei D."/>
            <person name="Dai S."/>
            <person name="Zhou R."/>
        </authorList>
    </citation>
    <scope>NUCLEOTIDE SEQUENCE [LARGE SCALE GENOMIC DNA]</scope>
    <source>
        <strain evidence="1">BV-YZ2020</strain>
    </source>
</reference>
<comment type="caution">
    <text evidence="1">The sequence shown here is derived from an EMBL/GenBank/DDBJ whole genome shotgun (WGS) entry which is preliminary data.</text>
</comment>
<organism evidence="1 2">
    <name type="scientific">Bauhinia variegata</name>
    <name type="common">Purple orchid tree</name>
    <name type="synonym">Phanera variegata</name>
    <dbReference type="NCBI Taxonomy" id="167791"/>
    <lineage>
        <taxon>Eukaryota</taxon>
        <taxon>Viridiplantae</taxon>
        <taxon>Streptophyta</taxon>
        <taxon>Embryophyta</taxon>
        <taxon>Tracheophyta</taxon>
        <taxon>Spermatophyta</taxon>
        <taxon>Magnoliopsida</taxon>
        <taxon>eudicotyledons</taxon>
        <taxon>Gunneridae</taxon>
        <taxon>Pentapetalae</taxon>
        <taxon>rosids</taxon>
        <taxon>fabids</taxon>
        <taxon>Fabales</taxon>
        <taxon>Fabaceae</taxon>
        <taxon>Cercidoideae</taxon>
        <taxon>Cercideae</taxon>
        <taxon>Bauhiniinae</taxon>
        <taxon>Bauhinia</taxon>
    </lineage>
</organism>
<proteinExistence type="predicted"/>
<gene>
    <name evidence="1" type="ORF">L6164_014736</name>
</gene>
<dbReference type="EMBL" id="CM039431">
    <property type="protein sequence ID" value="KAI4336177.1"/>
    <property type="molecule type" value="Genomic_DNA"/>
</dbReference>
<name>A0ACB9NIB4_BAUVA</name>
<sequence>MQFWNRILKNLVWVFLMSSSLASSAIGARLPEAEINCGTSKYPDGVKCNKTFNALMDIMSVKMTEYGWGVASIDDRRDHHHAMYALSNCHRDLIPMKCGDCFNRARELLYNECLPNVLGQIHLDGCFLRYENYTFFNDTLNPSRDRNSCQSPRGPLNEKYSKPEFIKRVQSVISNVTERAVKNKFAVGGDRGEEEGVFALAQCWETLNQADCRKCLQQAENNLKACMPGQEGRAMYAGCYLRYSTRKFYDETAELVSTNTAGTSTQGMIVGGVLSGVAVILLLMLGAFLSWRNIALKREIKNSFGNMPSFSDKDGLHFRYELLEKATDCFDPSRKLGQGGAGSVYQGTLLSGKTVAVKRLHYNTRQWADEFFNEVNVISGIEHNNVAKLLGCSIEGPESLLVYEFVPNRSLDQMLFGKTIVDALTWEQRYHIICGIADGLAFLHEGCKRKIVHRDIKTSNILLDENLNPKIADFGLARAAAPDKTHISTGIAGTLGYMAPEYIIRGQLTEKTDNYAFGVLVIEIVCGKKNSAFTGSTSILHCVWKDYMANNITASADPSMQRQFSVQEASNALQAGLLCTQSSIALRPSMSEVVQMLTNKDYVVPSPKQPPFLNASVLSPEELSTTYSIKSASSTNRNVGERPSFYSTRSSSHSSSSSTAHFINVGDTESTGSNEPTKMGLKSP</sequence>
<keyword evidence="2" id="KW-1185">Reference proteome</keyword>
<evidence type="ECO:0000313" key="1">
    <source>
        <dbReference type="EMBL" id="KAI4336177.1"/>
    </source>
</evidence>